<evidence type="ECO:0000259" key="8">
    <source>
        <dbReference type="Pfam" id="PF02687"/>
    </source>
</evidence>
<dbReference type="InterPro" id="IPR003838">
    <property type="entry name" value="ABC3_permease_C"/>
</dbReference>
<dbReference type="InterPro" id="IPR025857">
    <property type="entry name" value="MacB_PCD"/>
</dbReference>
<reference evidence="11" key="1">
    <citation type="journal article" date="2019" name="Int. J. Syst. Evol. Microbiol.">
        <title>The Global Catalogue of Microorganisms (GCM) 10K type strain sequencing project: providing services to taxonomists for standard genome sequencing and annotation.</title>
        <authorList>
            <consortium name="The Broad Institute Genomics Platform"/>
            <consortium name="The Broad Institute Genome Sequencing Center for Infectious Disease"/>
            <person name="Wu L."/>
            <person name="Ma J."/>
        </authorList>
    </citation>
    <scope>NUCLEOTIDE SEQUENCE [LARGE SCALE GENOMIC DNA]</scope>
    <source>
        <strain evidence="11">KCTC 42255</strain>
    </source>
</reference>
<evidence type="ECO:0000313" key="10">
    <source>
        <dbReference type="EMBL" id="MFD2696674.1"/>
    </source>
</evidence>
<dbReference type="Proteomes" id="UP001597357">
    <property type="component" value="Unassembled WGS sequence"/>
</dbReference>
<dbReference type="PANTHER" id="PTHR30489:SF0">
    <property type="entry name" value="LIPOPROTEIN-RELEASING SYSTEM TRANSMEMBRANE PROTEIN LOLE"/>
    <property type="match status" value="1"/>
</dbReference>
<gene>
    <name evidence="10" type="ORF">ACFSQ0_01600</name>
</gene>
<evidence type="ECO:0000256" key="5">
    <source>
        <dbReference type="ARBA" id="ARBA00022989"/>
    </source>
</evidence>
<evidence type="ECO:0000256" key="6">
    <source>
        <dbReference type="ARBA" id="ARBA00023136"/>
    </source>
</evidence>
<evidence type="ECO:0000256" key="7">
    <source>
        <dbReference type="SAM" id="Phobius"/>
    </source>
</evidence>
<keyword evidence="11" id="KW-1185">Reference proteome</keyword>
<evidence type="ECO:0000256" key="1">
    <source>
        <dbReference type="ARBA" id="ARBA00004651"/>
    </source>
</evidence>
<dbReference type="InterPro" id="IPR051447">
    <property type="entry name" value="Lipoprotein-release_system"/>
</dbReference>
<comment type="similarity">
    <text evidence="2">Belongs to the ABC-4 integral membrane protein family. LolC/E subfamily.</text>
</comment>
<keyword evidence="5 7" id="KW-1133">Transmembrane helix</keyword>
<sequence length="413" mass="46797">MNFEFFISKRLIGAKDYKSSISAPIIKIAVTAIAVGVVMMLVAVATGVGLQQKIRDKIAAFNGHVKISSINNTDAQISVIPIDKHQEFYPDFNQIEGIKHIQAVATKYGVIRTAETFEGIVVKGVGQDYNWTYFEEYLVSGRLPQYKANSPNSKEILISSYLAKRLKFELDDQVVVYFMNDENQKRPRLVAFEVVGIYNSGFQEFDETFLLADITQIQRLNKWDANQIGYFEVFVDNFKELPQKGRAIYEHISSFLDAVSIQQEYASIFEWLALFDFNIGLIIGIMILVSGINMITALLVLILERTPMIGMLKALGATDWSIRKIFLYNAAYLILKGLFWGNVIGIGLLLIQKHFKLIALNPETYYVTEAPVFLNWNYVVLINLGTLLLCLFMLLIPSILIARINPVKAIKFD</sequence>
<keyword evidence="3" id="KW-1003">Cell membrane</keyword>
<name>A0ABW5SC05_9FLAO</name>
<dbReference type="Pfam" id="PF12704">
    <property type="entry name" value="MacB_PCD"/>
    <property type="match status" value="1"/>
</dbReference>
<evidence type="ECO:0000256" key="2">
    <source>
        <dbReference type="ARBA" id="ARBA00005236"/>
    </source>
</evidence>
<comment type="caution">
    <text evidence="10">The sequence shown here is derived from an EMBL/GenBank/DDBJ whole genome shotgun (WGS) entry which is preliminary data.</text>
</comment>
<evidence type="ECO:0000256" key="4">
    <source>
        <dbReference type="ARBA" id="ARBA00022692"/>
    </source>
</evidence>
<feature type="transmembrane region" description="Helical" evidence="7">
    <location>
        <begin position="325"/>
        <end position="351"/>
    </location>
</feature>
<organism evidence="10 11">
    <name type="scientific">Mesonia sediminis</name>
    <dbReference type="NCBI Taxonomy" id="1703946"/>
    <lineage>
        <taxon>Bacteria</taxon>
        <taxon>Pseudomonadati</taxon>
        <taxon>Bacteroidota</taxon>
        <taxon>Flavobacteriia</taxon>
        <taxon>Flavobacteriales</taxon>
        <taxon>Flavobacteriaceae</taxon>
        <taxon>Mesonia</taxon>
    </lineage>
</organism>
<feature type="transmembrane region" description="Helical" evidence="7">
    <location>
        <begin position="21"/>
        <end position="45"/>
    </location>
</feature>
<keyword evidence="4 7" id="KW-0812">Transmembrane</keyword>
<feature type="domain" description="MacB-like periplasmic core" evidence="9">
    <location>
        <begin position="28"/>
        <end position="221"/>
    </location>
</feature>
<proteinExistence type="inferred from homology"/>
<feature type="transmembrane region" description="Helical" evidence="7">
    <location>
        <begin position="378"/>
        <end position="402"/>
    </location>
</feature>
<keyword evidence="6 7" id="KW-0472">Membrane</keyword>
<dbReference type="Pfam" id="PF02687">
    <property type="entry name" value="FtsX"/>
    <property type="match status" value="1"/>
</dbReference>
<dbReference type="EMBL" id="JBHULZ010000008">
    <property type="protein sequence ID" value="MFD2696674.1"/>
    <property type="molecule type" value="Genomic_DNA"/>
</dbReference>
<feature type="domain" description="ABC3 transporter permease C-terminal" evidence="8">
    <location>
        <begin position="281"/>
        <end position="406"/>
    </location>
</feature>
<accession>A0ABW5SC05</accession>
<dbReference type="RefSeq" id="WP_379043189.1">
    <property type="nucleotide sequence ID" value="NZ_JBHULZ010000008.1"/>
</dbReference>
<evidence type="ECO:0000259" key="9">
    <source>
        <dbReference type="Pfam" id="PF12704"/>
    </source>
</evidence>
<protein>
    <submittedName>
        <fullName evidence="10">ABC transporter permease</fullName>
    </submittedName>
</protein>
<evidence type="ECO:0000256" key="3">
    <source>
        <dbReference type="ARBA" id="ARBA00022475"/>
    </source>
</evidence>
<feature type="transmembrane region" description="Helical" evidence="7">
    <location>
        <begin position="279"/>
        <end position="304"/>
    </location>
</feature>
<dbReference type="PANTHER" id="PTHR30489">
    <property type="entry name" value="LIPOPROTEIN-RELEASING SYSTEM TRANSMEMBRANE PROTEIN LOLE"/>
    <property type="match status" value="1"/>
</dbReference>
<evidence type="ECO:0000313" key="11">
    <source>
        <dbReference type="Proteomes" id="UP001597357"/>
    </source>
</evidence>
<comment type="subcellular location">
    <subcellularLocation>
        <location evidence="1">Cell membrane</location>
        <topology evidence="1">Multi-pass membrane protein</topology>
    </subcellularLocation>
</comment>